<gene>
    <name evidence="2" type="ORF">SPIL2461_LOCUS6716</name>
</gene>
<dbReference type="Proteomes" id="UP000649617">
    <property type="component" value="Unassembled WGS sequence"/>
</dbReference>
<name>A0A812NAW3_SYMPI</name>
<evidence type="ECO:0000313" key="2">
    <source>
        <dbReference type="EMBL" id="CAE7298028.1"/>
    </source>
</evidence>
<comment type="caution">
    <text evidence="2">The sequence shown here is derived from an EMBL/GenBank/DDBJ whole genome shotgun (WGS) entry which is preliminary data.</text>
</comment>
<keyword evidence="3" id="KW-1185">Reference proteome</keyword>
<feature type="region of interest" description="Disordered" evidence="1">
    <location>
        <begin position="1"/>
        <end position="86"/>
    </location>
</feature>
<feature type="region of interest" description="Disordered" evidence="1">
    <location>
        <begin position="139"/>
        <end position="175"/>
    </location>
</feature>
<protein>
    <submittedName>
        <fullName evidence="2">Uncharacterized protein</fullName>
    </submittedName>
</protein>
<reference evidence="2" key="1">
    <citation type="submission" date="2021-02" db="EMBL/GenBank/DDBJ databases">
        <authorList>
            <person name="Dougan E. K."/>
            <person name="Rhodes N."/>
            <person name="Thang M."/>
            <person name="Chan C."/>
        </authorList>
    </citation>
    <scope>NUCLEOTIDE SEQUENCE</scope>
</reference>
<dbReference type="EMBL" id="CAJNIZ010010302">
    <property type="protein sequence ID" value="CAE7298028.1"/>
    <property type="molecule type" value="Genomic_DNA"/>
</dbReference>
<evidence type="ECO:0000256" key="1">
    <source>
        <dbReference type="SAM" id="MobiDB-lite"/>
    </source>
</evidence>
<evidence type="ECO:0000313" key="3">
    <source>
        <dbReference type="Proteomes" id="UP000649617"/>
    </source>
</evidence>
<dbReference type="OrthoDB" id="443168at2759"/>
<organism evidence="2 3">
    <name type="scientific">Symbiodinium pilosum</name>
    <name type="common">Dinoflagellate</name>
    <dbReference type="NCBI Taxonomy" id="2952"/>
    <lineage>
        <taxon>Eukaryota</taxon>
        <taxon>Sar</taxon>
        <taxon>Alveolata</taxon>
        <taxon>Dinophyceae</taxon>
        <taxon>Suessiales</taxon>
        <taxon>Symbiodiniaceae</taxon>
        <taxon>Symbiodinium</taxon>
    </lineage>
</organism>
<proteinExistence type="predicted"/>
<accession>A0A812NAW3</accession>
<sequence length="196" mass="21725">MIGVVDSWEELCPKKKGKRPKKEKKEKPVIHQASAQRQRKKPLQASEAEAEAPLHEDREAPLIPQAEPEVEPDAGASEARLPARDWEPPPSVVELLDHFDVLQDGAGHVIWEVIEEPCIEAAQLPKATDWTVQESWEDMCDSDAGSTADEPGGRLESLPSTTQSSPAYGHIPEPKACIAPPWLLSTSSRRRQQLHK</sequence>
<dbReference type="AlphaFoldDB" id="A0A812NAW3"/>